<dbReference type="AlphaFoldDB" id="Q2SQ25"/>
<gene>
    <name evidence="1" type="ordered locus">HCH_00337</name>
</gene>
<accession>Q2SQ25</accession>
<dbReference type="PANTHER" id="PTHR33973">
    <property type="entry name" value="OS07G0153300 PROTEIN"/>
    <property type="match status" value="1"/>
</dbReference>
<dbReference type="EMBL" id="CP000155">
    <property type="protein sequence ID" value="ABC27249.1"/>
    <property type="molecule type" value="Genomic_DNA"/>
</dbReference>
<dbReference type="STRING" id="349521.HCH_00337"/>
<name>Q2SQ25_HAHCH</name>
<evidence type="ECO:0000313" key="1">
    <source>
        <dbReference type="EMBL" id="ABC27249.1"/>
    </source>
</evidence>
<dbReference type="Proteomes" id="UP000000238">
    <property type="component" value="Chromosome"/>
</dbReference>
<dbReference type="RefSeq" id="WP_011394326.1">
    <property type="nucleotide sequence ID" value="NC_007645.1"/>
</dbReference>
<sequence length="264" mass="31209">MALRHSAICEGKVRHRRYAPASHCFDYRISMTWLDLDELDEINALPLWSSRRFNLMQFRRSDYLRPEVPDLRQAVYERLQEGGVTPQPGSVRLLTHLRSWGFCFNPVSFYFCFNLQDELYAIVAEINNTPWNERHSYVLPVTPQRLQGQALTFSFDKAFHVSPFMPMALQYEWRFRLDEKRVWTHMRLLERGAVVFDASLGLVKKPLTAASAWRAPLKFPFMCMAVAIAIYRQAFSLWRKGVPFYPHPNKKSRRERKQMEQETV</sequence>
<protein>
    <submittedName>
        <fullName evidence="1">Uncharacterized conserved protein</fullName>
    </submittedName>
</protein>
<proteinExistence type="predicted"/>
<dbReference type="eggNOG" id="COG3496">
    <property type="taxonomic scope" value="Bacteria"/>
</dbReference>
<dbReference type="OrthoDB" id="9778801at2"/>
<reference evidence="1 2" key="1">
    <citation type="journal article" date="2005" name="Nucleic Acids Res.">
        <title>Genomic blueprint of Hahella chejuensis, a marine microbe producing an algicidal agent.</title>
        <authorList>
            <person name="Jeong H."/>
            <person name="Yim J.H."/>
            <person name="Lee C."/>
            <person name="Choi S.-H."/>
            <person name="Park Y.K."/>
            <person name="Yoon S.H."/>
            <person name="Hur C.-G."/>
            <person name="Kang H.-Y."/>
            <person name="Kim D."/>
            <person name="Lee H.H."/>
            <person name="Park K.H."/>
            <person name="Park S.-H."/>
            <person name="Park H.-S."/>
            <person name="Lee H.K."/>
            <person name="Oh T.K."/>
            <person name="Kim J.F."/>
        </authorList>
    </citation>
    <scope>NUCLEOTIDE SEQUENCE [LARGE SCALE GENOMIC DNA]</scope>
    <source>
        <strain evidence="1 2">KCTC 2396</strain>
    </source>
</reference>
<organism evidence="1 2">
    <name type="scientific">Hahella chejuensis (strain KCTC 2396)</name>
    <dbReference type="NCBI Taxonomy" id="349521"/>
    <lineage>
        <taxon>Bacteria</taxon>
        <taxon>Pseudomonadati</taxon>
        <taxon>Pseudomonadota</taxon>
        <taxon>Gammaproteobacteria</taxon>
        <taxon>Oceanospirillales</taxon>
        <taxon>Hahellaceae</taxon>
        <taxon>Hahella</taxon>
    </lineage>
</organism>
<dbReference type="HOGENOM" id="CLU_065913_0_0_6"/>
<dbReference type="Pfam" id="PF07103">
    <property type="entry name" value="DUF1365"/>
    <property type="match status" value="1"/>
</dbReference>
<dbReference type="PANTHER" id="PTHR33973:SF4">
    <property type="entry name" value="OS07G0153300 PROTEIN"/>
    <property type="match status" value="1"/>
</dbReference>
<keyword evidence="2" id="KW-1185">Reference proteome</keyword>
<evidence type="ECO:0000313" key="2">
    <source>
        <dbReference type="Proteomes" id="UP000000238"/>
    </source>
</evidence>
<dbReference type="InterPro" id="IPR010775">
    <property type="entry name" value="DUF1365"/>
</dbReference>
<dbReference type="KEGG" id="hch:HCH_00337"/>